<feature type="domain" description="O-GlcNAc transferase C-terminal" evidence="5">
    <location>
        <begin position="15"/>
        <end position="117"/>
    </location>
</feature>
<proteinExistence type="predicted"/>
<dbReference type="Pfam" id="PF13844">
    <property type="entry name" value="Glyco_transf_41"/>
    <property type="match status" value="2"/>
</dbReference>
<keyword evidence="3" id="KW-0677">Repeat</keyword>
<reference evidence="6" key="1">
    <citation type="submission" date="2021-01" db="EMBL/GenBank/DDBJ databases">
        <authorList>
            <person name="Corre E."/>
            <person name="Pelletier E."/>
            <person name="Niang G."/>
            <person name="Scheremetjew M."/>
            <person name="Finn R."/>
            <person name="Kale V."/>
            <person name="Holt S."/>
            <person name="Cochrane G."/>
            <person name="Meng A."/>
            <person name="Brown T."/>
            <person name="Cohen L."/>
        </authorList>
    </citation>
    <scope>NUCLEOTIDE SEQUENCE</scope>
    <source>
        <strain evidence="6">NIES-2562</strain>
    </source>
</reference>
<name>A0A7S3FYL3_9EUKA</name>
<gene>
    <name evidence="6" type="ORF">PBIL07802_LOCUS2676</name>
</gene>
<evidence type="ECO:0000259" key="5">
    <source>
        <dbReference type="Pfam" id="PF13844"/>
    </source>
</evidence>
<keyword evidence="4" id="KW-0802">TPR repeat</keyword>
<evidence type="ECO:0000256" key="3">
    <source>
        <dbReference type="ARBA" id="ARBA00022737"/>
    </source>
</evidence>
<keyword evidence="2" id="KW-0808">Transferase</keyword>
<feature type="domain" description="O-GlcNAc transferase C-terminal" evidence="5">
    <location>
        <begin position="166"/>
        <end position="352"/>
    </location>
</feature>
<dbReference type="Gene3D" id="3.40.50.11380">
    <property type="match status" value="1"/>
</dbReference>
<sequence length="411" mass="46750">MTAMEVASEANALSLALAVDLNGFVAHSMPDLFLLRPAPVVVADQGFPSTHGGIADYFHGHKVGSPPEYASFYSEKLVLLPHFANPLNNHWRLFGDMRRRRGTQEYRNEMKQKRGSIFGRVINSADSDVYCRSHPFAYEEENESNEEFLPSSSRTYLHRTQEDRCRIVYAVFHNPYKVDNLTVGMWSDILQHDRRSSLWLLKWTDSEKASVRALSKSGASTSQLLITPHLARASHLEDKAVADMFLDSHAYNAHGTCSEALWSEIPVVTLPGLLYSQRVCAMLITSYLDGIVEEEGKQKHTCSEAGLVARSAFDYRYLAKSPYFDQDRLLHIRYCLRRYAASSPIFDIRLFSCHFFRAFRLEVEVATIGESRMESGEADTNAKRERCERKRLGHTLSPIRNCLYHVVVVPC</sequence>
<dbReference type="GO" id="GO:0016740">
    <property type="term" value="F:transferase activity"/>
    <property type="evidence" value="ECO:0007669"/>
    <property type="project" value="UniProtKB-KW"/>
</dbReference>
<evidence type="ECO:0000256" key="2">
    <source>
        <dbReference type="ARBA" id="ARBA00022679"/>
    </source>
</evidence>
<dbReference type="AlphaFoldDB" id="A0A7S3FYL3"/>
<dbReference type="Gene3D" id="3.40.50.2000">
    <property type="entry name" value="Glycogen Phosphorylase B"/>
    <property type="match status" value="1"/>
</dbReference>
<dbReference type="EMBL" id="HBIB01004441">
    <property type="protein sequence ID" value="CAE0240517.1"/>
    <property type="molecule type" value="Transcribed_RNA"/>
</dbReference>
<accession>A0A7S3FYL3</accession>
<dbReference type="PANTHER" id="PTHR44998">
    <property type="match status" value="1"/>
</dbReference>
<dbReference type="InterPro" id="IPR029489">
    <property type="entry name" value="OGT/SEC/SPY_C"/>
</dbReference>
<evidence type="ECO:0000256" key="1">
    <source>
        <dbReference type="ARBA" id="ARBA00004922"/>
    </source>
</evidence>
<evidence type="ECO:0000313" key="6">
    <source>
        <dbReference type="EMBL" id="CAE0240517.1"/>
    </source>
</evidence>
<evidence type="ECO:0000256" key="4">
    <source>
        <dbReference type="ARBA" id="ARBA00022803"/>
    </source>
</evidence>
<dbReference type="PANTHER" id="PTHR44998:SF1">
    <property type="entry name" value="UDP-N-ACETYLGLUCOSAMINE--PEPTIDE N-ACETYLGLUCOSAMINYLTRANSFERASE 110 KDA SUBUNIT"/>
    <property type="match status" value="1"/>
</dbReference>
<protein>
    <recommendedName>
        <fullName evidence="5">O-GlcNAc transferase C-terminal domain-containing protein</fullName>
    </recommendedName>
</protein>
<comment type="pathway">
    <text evidence="1">Protein modification; protein glycosylation.</text>
</comment>
<organism evidence="6">
    <name type="scientific">Palpitomonas bilix</name>
    <dbReference type="NCBI Taxonomy" id="652834"/>
    <lineage>
        <taxon>Eukaryota</taxon>
        <taxon>Eukaryota incertae sedis</taxon>
    </lineage>
</organism>